<evidence type="ECO:0000256" key="5">
    <source>
        <dbReference type="ARBA" id="ARBA00022729"/>
    </source>
</evidence>
<protein>
    <recommendedName>
        <fullName evidence="2">Phospholipase C</fullName>
        <ecNumber evidence="1">3.1.4.3</ecNumber>
    </recommendedName>
    <alternativeName>
        <fullName evidence="8">Phosphatidylcholine cholinephosphohydrolase</fullName>
    </alternativeName>
</protein>
<dbReference type="InterPro" id="IPR029002">
    <property type="entry name" value="PLPC/GPLD1"/>
</dbReference>
<keyword evidence="6" id="KW-0378">Hydrolase</keyword>
<evidence type="ECO:0000313" key="10">
    <source>
        <dbReference type="EMBL" id="GAA0863441.1"/>
    </source>
</evidence>
<dbReference type="EC" id="3.1.4.3" evidence="1"/>
<evidence type="ECO:0000259" key="9">
    <source>
        <dbReference type="PROSITE" id="PS51346"/>
    </source>
</evidence>
<dbReference type="PROSITE" id="PS51346">
    <property type="entry name" value="PROKAR_ZN_DEPEND_PLPC_2"/>
    <property type="match status" value="1"/>
</dbReference>
<dbReference type="CDD" id="cd11009">
    <property type="entry name" value="Zn_dep_PLPC"/>
    <property type="match status" value="1"/>
</dbReference>
<evidence type="ECO:0000256" key="7">
    <source>
        <dbReference type="ARBA" id="ARBA00022833"/>
    </source>
</evidence>
<sequence length="236" mass="27714">MRKKIENVYGKALSSTFKVVNPVKKSIITTDCEVHVFIQANALEILKNEGYLKEYEFFKSYLPQINKGLIWADQDFKSYHHFYNPHLKRGKFGYEENALTISTKNYNKAIKFFNLNKFELSLFYFGVACHIIQDLTIPQHAKGKLLDNHRQFELYIKNNYMSIPRLKAKDGLIRKNSVEEYAVYNSTHAINYDKMYKNVSNLKNKFYMLGTKCLPLAQRTSAGFMLMFFDTVFNNE</sequence>
<dbReference type="EMBL" id="BAAACP010000006">
    <property type="protein sequence ID" value="GAA0863441.1"/>
    <property type="molecule type" value="Genomic_DNA"/>
</dbReference>
<dbReference type="InterPro" id="IPR008947">
    <property type="entry name" value="PLipase_C/P1_nuclease_dom_sf"/>
</dbReference>
<keyword evidence="4" id="KW-0479">Metal-binding</keyword>
<evidence type="ECO:0000313" key="11">
    <source>
        <dbReference type="Proteomes" id="UP001400965"/>
    </source>
</evidence>
<evidence type="ECO:0000256" key="4">
    <source>
        <dbReference type="ARBA" id="ARBA00022723"/>
    </source>
</evidence>
<evidence type="ECO:0000256" key="1">
    <source>
        <dbReference type="ARBA" id="ARBA00012018"/>
    </source>
</evidence>
<accession>A0ABN1M308</accession>
<dbReference type="InterPro" id="IPR001531">
    <property type="entry name" value="Zn_PLipaseC"/>
</dbReference>
<evidence type="ECO:0000256" key="3">
    <source>
        <dbReference type="ARBA" id="ARBA00022525"/>
    </source>
</evidence>
<reference evidence="10 11" key="1">
    <citation type="journal article" date="2019" name="Int. J. Syst. Evol. Microbiol.">
        <title>The Global Catalogue of Microorganisms (GCM) 10K type strain sequencing project: providing services to taxonomists for standard genome sequencing and annotation.</title>
        <authorList>
            <consortium name="The Broad Institute Genomics Platform"/>
            <consortium name="The Broad Institute Genome Sequencing Center for Infectious Disease"/>
            <person name="Wu L."/>
            <person name="Ma J."/>
        </authorList>
    </citation>
    <scope>NUCLEOTIDE SEQUENCE [LARGE SCALE GENOMIC DNA]</scope>
    <source>
        <strain evidence="10 11">JCM 6486</strain>
    </source>
</reference>
<dbReference type="SUPFAM" id="SSF48537">
    <property type="entry name" value="Phospholipase C/P1 nuclease"/>
    <property type="match status" value="1"/>
</dbReference>
<proteinExistence type="predicted"/>
<keyword evidence="11" id="KW-1185">Reference proteome</keyword>
<organism evidence="10 11">
    <name type="scientific">Paraclostridium tenue</name>
    <dbReference type="NCBI Taxonomy" id="1737"/>
    <lineage>
        <taxon>Bacteria</taxon>
        <taxon>Bacillati</taxon>
        <taxon>Bacillota</taxon>
        <taxon>Clostridia</taxon>
        <taxon>Peptostreptococcales</taxon>
        <taxon>Peptostreptococcaceae</taxon>
        <taxon>Paraclostridium</taxon>
    </lineage>
</organism>
<evidence type="ECO:0000256" key="2">
    <source>
        <dbReference type="ARBA" id="ARBA00018391"/>
    </source>
</evidence>
<comment type="caution">
    <text evidence="10">The sequence shown here is derived from an EMBL/GenBank/DDBJ whole genome shotgun (WGS) entry which is preliminary data.</text>
</comment>
<feature type="domain" description="Zn-dependent PLC" evidence="9">
    <location>
        <begin position="22"/>
        <end position="236"/>
    </location>
</feature>
<evidence type="ECO:0000256" key="8">
    <source>
        <dbReference type="ARBA" id="ARBA00031285"/>
    </source>
</evidence>
<keyword evidence="7" id="KW-0862">Zinc</keyword>
<dbReference type="SMART" id="SM00770">
    <property type="entry name" value="Zn_dep_PLPC"/>
    <property type="match status" value="1"/>
</dbReference>
<gene>
    <name evidence="10" type="ORF">GCM10008917_12880</name>
</gene>
<dbReference type="Proteomes" id="UP001400965">
    <property type="component" value="Unassembled WGS sequence"/>
</dbReference>
<keyword evidence="3" id="KW-0964">Secreted</keyword>
<dbReference type="RefSeq" id="WP_346044052.1">
    <property type="nucleotide sequence ID" value="NZ_BAAACP010000006.1"/>
</dbReference>
<keyword evidence="5" id="KW-0732">Signal</keyword>
<dbReference type="Gene3D" id="1.10.575.10">
    <property type="entry name" value="P1 Nuclease"/>
    <property type="match status" value="1"/>
</dbReference>
<name>A0ABN1M308_9FIRM</name>
<dbReference type="Pfam" id="PF00882">
    <property type="entry name" value="Zn_dep_PLPC"/>
    <property type="match status" value="1"/>
</dbReference>
<evidence type="ECO:0000256" key="6">
    <source>
        <dbReference type="ARBA" id="ARBA00022801"/>
    </source>
</evidence>